<gene>
    <name evidence="2" type="ORF">UREG_03856</name>
</gene>
<feature type="compositionally biased region" description="Polar residues" evidence="1">
    <location>
        <begin position="45"/>
        <end position="62"/>
    </location>
</feature>
<sequence>MVDYRSPALQAPHRKPLPAGNAGLQFYSADASTPQQSLPLRVHNSPANSQHRPRTASSSFLPSSMHPLRQMTPVYPPQQHPQQHPQQQYSVPFPSRRPSNATVSTTSTGGNPHPSRHMSASQNNVRRSSSGRTASSQVGYVALMRRQKATVWCDRSQTEDPREAHQRRVAKQRAILEVQGGGGSGRTSTLISSGKIRHSSATKASPFTTGTMVGAGVPLRLSANEIGNADDDLDNQDGSTYHRRTGSGRSSAGSNRLQRPNQPRLSIGSAGTPPNAEPAESRFDIPDIVETPAAETAGELKSPVLGKDHAGAGFQGGSASDNNARPGTALSNTSEREEDFGMITEMKAPSGAAAAARRYKAAEELKRRGSVDDRTTTLGNVRLFVANPDLSD</sequence>
<dbReference type="InParanoid" id="C4JLZ8"/>
<evidence type="ECO:0000313" key="3">
    <source>
        <dbReference type="Proteomes" id="UP000002058"/>
    </source>
</evidence>
<evidence type="ECO:0000313" key="2">
    <source>
        <dbReference type="EMBL" id="EEP79010.1"/>
    </source>
</evidence>
<dbReference type="VEuPathDB" id="FungiDB:UREG_03856"/>
<feature type="compositionally biased region" description="Polar residues" evidence="1">
    <location>
        <begin position="118"/>
        <end position="137"/>
    </location>
</feature>
<dbReference type="RefSeq" id="XP_002544339.1">
    <property type="nucleotide sequence ID" value="XM_002544293.1"/>
</dbReference>
<feature type="compositionally biased region" description="Polar residues" evidence="1">
    <location>
        <begin position="317"/>
        <end position="333"/>
    </location>
</feature>
<dbReference type="KEGG" id="ure:UREG_03856"/>
<feature type="region of interest" description="Disordered" evidence="1">
    <location>
        <begin position="1"/>
        <end position="137"/>
    </location>
</feature>
<organism evidence="2 3">
    <name type="scientific">Uncinocarpus reesii (strain UAMH 1704)</name>
    <dbReference type="NCBI Taxonomy" id="336963"/>
    <lineage>
        <taxon>Eukaryota</taxon>
        <taxon>Fungi</taxon>
        <taxon>Dikarya</taxon>
        <taxon>Ascomycota</taxon>
        <taxon>Pezizomycotina</taxon>
        <taxon>Eurotiomycetes</taxon>
        <taxon>Eurotiomycetidae</taxon>
        <taxon>Onygenales</taxon>
        <taxon>Onygenaceae</taxon>
        <taxon>Uncinocarpus</taxon>
    </lineage>
</organism>
<name>C4JLZ8_UNCRE</name>
<dbReference type="Proteomes" id="UP000002058">
    <property type="component" value="Unassembled WGS sequence"/>
</dbReference>
<dbReference type="EMBL" id="CH476616">
    <property type="protein sequence ID" value="EEP79010.1"/>
    <property type="molecule type" value="Genomic_DNA"/>
</dbReference>
<proteinExistence type="predicted"/>
<dbReference type="OMA" id="DERTMTM"/>
<feature type="compositionally biased region" description="Polar residues" evidence="1">
    <location>
        <begin position="97"/>
        <end position="110"/>
    </location>
</feature>
<dbReference type="STRING" id="336963.C4JLZ8"/>
<dbReference type="eggNOG" id="ENOG502S7WN">
    <property type="taxonomic scope" value="Eukaryota"/>
</dbReference>
<evidence type="ECO:0000256" key="1">
    <source>
        <dbReference type="SAM" id="MobiDB-lite"/>
    </source>
</evidence>
<dbReference type="OrthoDB" id="5385072at2759"/>
<feature type="region of interest" description="Disordered" evidence="1">
    <location>
        <begin position="179"/>
        <end position="209"/>
    </location>
</feature>
<accession>C4JLZ8</accession>
<dbReference type="HOGENOM" id="CLU_030520_1_0_1"/>
<dbReference type="GeneID" id="8441453"/>
<feature type="region of interest" description="Disordered" evidence="1">
    <location>
        <begin position="304"/>
        <end position="339"/>
    </location>
</feature>
<feature type="region of interest" description="Disordered" evidence="1">
    <location>
        <begin position="227"/>
        <end position="281"/>
    </location>
</feature>
<keyword evidence="3" id="KW-1185">Reference proteome</keyword>
<feature type="compositionally biased region" description="Low complexity" evidence="1">
    <location>
        <begin position="247"/>
        <end position="256"/>
    </location>
</feature>
<protein>
    <submittedName>
        <fullName evidence="2">Uncharacterized protein</fullName>
    </submittedName>
</protein>
<dbReference type="AlphaFoldDB" id="C4JLZ8"/>
<reference evidence="3" key="1">
    <citation type="journal article" date="2009" name="Genome Res.">
        <title>Comparative genomic analyses of the human fungal pathogens Coccidioides and their relatives.</title>
        <authorList>
            <person name="Sharpton T.J."/>
            <person name="Stajich J.E."/>
            <person name="Rounsley S.D."/>
            <person name="Gardner M.J."/>
            <person name="Wortman J.R."/>
            <person name="Jordar V.S."/>
            <person name="Maiti R."/>
            <person name="Kodira C.D."/>
            <person name="Neafsey D.E."/>
            <person name="Zeng Q."/>
            <person name="Hung C.-Y."/>
            <person name="McMahan C."/>
            <person name="Muszewska A."/>
            <person name="Grynberg M."/>
            <person name="Mandel M.A."/>
            <person name="Kellner E.M."/>
            <person name="Barker B.M."/>
            <person name="Galgiani J.N."/>
            <person name="Orbach M.J."/>
            <person name="Kirkland T.N."/>
            <person name="Cole G.T."/>
            <person name="Henn M.R."/>
            <person name="Birren B.W."/>
            <person name="Taylor J.W."/>
        </authorList>
    </citation>
    <scope>NUCLEOTIDE SEQUENCE [LARGE SCALE GENOMIC DNA]</scope>
    <source>
        <strain evidence="3">UAMH 1704</strain>
    </source>
</reference>